<proteinExistence type="predicted"/>
<dbReference type="Proteomes" id="UP000306102">
    <property type="component" value="Unassembled WGS sequence"/>
</dbReference>
<organism evidence="2 3">
    <name type="scientific">Camellia sinensis var. sinensis</name>
    <name type="common">China tea</name>
    <dbReference type="NCBI Taxonomy" id="542762"/>
    <lineage>
        <taxon>Eukaryota</taxon>
        <taxon>Viridiplantae</taxon>
        <taxon>Streptophyta</taxon>
        <taxon>Embryophyta</taxon>
        <taxon>Tracheophyta</taxon>
        <taxon>Spermatophyta</taxon>
        <taxon>Magnoliopsida</taxon>
        <taxon>eudicotyledons</taxon>
        <taxon>Gunneridae</taxon>
        <taxon>Pentapetalae</taxon>
        <taxon>asterids</taxon>
        <taxon>Ericales</taxon>
        <taxon>Theaceae</taxon>
        <taxon>Camellia</taxon>
    </lineage>
</organism>
<dbReference type="AlphaFoldDB" id="A0A4S4DQJ0"/>
<dbReference type="EMBL" id="SDRB02010633">
    <property type="protein sequence ID" value="THG05350.1"/>
    <property type="molecule type" value="Genomic_DNA"/>
</dbReference>
<feature type="signal peptide" evidence="1">
    <location>
        <begin position="1"/>
        <end position="25"/>
    </location>
</feature>
<protein>
    <recommendedName>
        <fullName evidence="4">Wall-associated receptor kinase galacturonan-binding domain-containing protein</fullName>
    </recommendedName>
</protein>
<keyword evidence="3" id="KW-1185">Reference proteome</keyword>
<dbReference type="PANTHER" id="PTHR33355:SF11">
    <property type="entry name" value="WALL-ASSOCIATED RECEPTOR KINASE GALACTURONAN-BINDING DOMAIN-CONTAINING PROTEIN"/>
    <property type="match status" value="1"/>
</dbReference>
<accession>A0A4S4DQJ0</accession>
<comment type="caution">
    <text evidence="2">The sequence shown here is derived from an EMBL/GenBank/DDBJ whole genome shotgun (WGS) entry which is preliminary data.</text>
</comment>
<evidence type="ECO:0000313" key="2">
    <source>
        <dbReference type="EMBL" id="THG05350.1"/>
    </source>
</evidence>
<evidence type="ECO:0000256" key="1">
    <source>
        <dbReference type="SAM" id="SignalP"/>
    </source>
</evidence>
<dbReference type="PANTHER" id="PTHR33355">
    <property type="entry name" value="WALL-ASSOCIATED RECEPTOR KINASE CARBOXY-TERMINAL PROTEIN-RELATED"/>
    <property type="match status" value="1"/>
</dbReference>
<evidence type="ECO:0000313" key="3">
    <source>
        <dbReference type="Proteomes" id="UP000306102"/>
    </source>
</evidence>
<reference evidence="2 3" key="1">
    <citation type="journal article" date="2018" name="Proc. Natl. Acad. Sci. U.S.A.">
        <title>Draft genome sequence of Camellia sinensis var. sinensis provides insights into the evolution of the tea genome and tea quality.</title>
        <authorList>
            <person name="Wei C."/>
            <person name="Yang H."/>
            <person name="Wang S."/>
            <person name="Zhao J."/>
            <person name="Liu C."/>
            <person name="Gao L."/>
            <person name="Xia E."/>
            <person name="Lu Y."/>
            <person name="Tai Y."/>
            <person name="She G."/>
            <person name="Sun J."/>
            <person name="Cao H."/>
            <person name="Tong W."/>
            <person name="Gao Q."/>
            <person name="Li Y."/>
            <person name="Deng W."/>
            <person name="Jiang X."/>
            <person name="Wang W."/>
            <person name="Chen Q."/>
            <person name="Zhang S."/>
            <person name="Li H."/>
            <person name="Wu J."/>
            <person name="Wang P."/>
            <person name="Li P."/>
            <person name="Shi C."/>
            <person name="Zheng F."/>
            <person name="Jian J."/>
            <person name="Huang B."/>
            <person name="Shan D."/>
            <person name="Shi M."/>
            <person name="Fang C."/>
            <person name="Yue Y."/>
            <person name="Li F."/>
            <person name="Li D."/>
            <person name="Wei S."/>
            <person name="Han B."/>
            <person name="Jiang C."/>
            <person name="Yin Y."/>
            <person name="Xia T."/>
            <person name="Zhang Z."/>
            <person name="Bennetzen J.L."/>
            <person name="Zhao S."/>
            <person name="Wan X."/>
        </authorList>
    </citation>
    <scope>NUCLEOTIDE SEQUENCE [LARGE SCALE GENOMIC DNA]</scope>
    <source>
        <strain evidence="3">cv. Shuchazao</strain>
        <tissue evidence="2">Leaf</tissue>
    </source>
</reference>
<name>A0A4S4DQJ0_CAMSN</name>
<keyword evidence="1" id="KW-0732">Signal</keyword>
<gene>
    <name evidence="2" type="ORF">TEA_002645</name>
</gene>
<evidence type="ECO:0008006" key="4">
    <source>
        <dbReference type="Google" id="ProtNLM"/>
    </source>
</evidence>
<feature type="chain" id="PRO_5020525941" description="Wall-associated receptor kinase galacturonan-binding domain-containing protein" evidence="1">
    <location>
        <begin position="26"/>
        <end position="357"/>
    </location>
</feature>
<sequence length="357" mass="39549">MQALKKVHLLHLVLLTLNFFPKSLAKQNPKSFCGKITIQKPFFLQNSTESSLLSHMVVCKSQKLYFRTSLGLFQISSIDYTTKLLTISHSSCSSSSNYVSPALLSAGFPSPPNPNSLALFDCSSKNHMFKAKFNCTGLHGGKAALNLCEQKVDKSYSCLFVNDTEKLDKGFHPNDLNCSRYSRVYRRNSSVDDNLEGYELGTRISFDIPNHVPNICDECNKPHGNCGIGLKCICHPKDCKDKVISKSVTVDPFERGSRFQNPRLHHMWVGKKQRQVSGLLFLGDGGYTATALLHALWQGLGFSGGHKGFFLLFPENPASMSATEARPSSSSMVVCSVVHLLQWKQGLLVAVESMNVF</sequence>